<gene>
    <name evidence="1" type="ORF">C9374_004892</name>
</gene>
<accession>A0AA88KKV0</accession>
<evidence type="ECO:0000313" key="2">
    <source>
        <dbReference type="Proteomes" id="UP000816034"/>
    </source>
</evidence>
<comment type="caution">
    <text evidence="1">The sequence shown here is derived from an EMBL/GenBank/DDBJ whole genome shotgun (WGS) entry which is preliminary data.</text>
</comment>
<sequence length="223" mass="24825">MQASNNSLNSSHFFNCFLSLNNTDDQEDFDGFDLLFGSGFSDEQSTSTYSTDSNQQCQLYPQVPQTPQTMMVSNQSNLMSSPSTQTYLSYPFGQQQTNFVDSNCMFSTSPLPPSQLQMSVSSGPFDRSEPLVYFEQQASTFTMLPGFQPPCNSIINQVSNANTCPPSGCNTALSEEELKSFIASECQKIIDRNWATLPPLKAQATKKRDKFDLETAIKKKLKN</sequence>
<dbReference type="GeneID" id="68097347"/>
<evidence type="ECO:0000313" key="1">
    <source>
        <dbReference type="EMBL" id="KAG2382925.1"/>
    </source>
</evidence>
<dbReference type="RefSeq" id="XP_044548604.1">
    <property type="nucleotide sequence ID" value="XM_044694581.1"/>
</dbReference>
<keyword evidence="2" id="KW-1185">Reference proteome</keyword>
<dbReference type="Proteomes" id="UP000816034">
    <property type="component" value="Unassembled WGS sequence"/>
</dbReference>
<dbReference type="EMBL" id="PYSW02000022">
    <property type="protein sequence ID" value="KAG2382925.1"/>
    <property type="molecule type" value="Genomic_DNA"/>
</dbReference>
<protein>
    <submittedName>
        <fullName evidence="1">Uncharacterized protein</fullName>
    </submittedName>
</protein>
<proteinExistence type="predicted"/>
<organism evidence="1 2">
    <name type="scientific">Naegleria lovaniensis</name>
    <name type="common">Amoeba</name>
    <dbReference type="NCBI Taxonomy" id="51637"/>
    <lineage>
        <taxon>Eukaryota</taxon>
        <taxon>Discoba</taxon>
        <taxon>Heterolobosea</taxon>
        <taxon>Tetramitia</taxon>
        <taxon>Eutetramitia</taxon>
        <taxon>Vahlkampfiidae</taxon>
        <taxon>Naegleria</taxon>
    </lineage>
</organism>
<dbReference type="AlphaFoldDB" id="A0AA88KKV0"/>
<reference evidence="1 2" key="1">
    <citation type="journal article" date="2018" name="BMC Genomics">
        <title>The genome of Naegleria lovaniensis, the basis for a comparative approach to unravel pathogenicity factors of the human pathogenic amoeba N. fowleri.</title>
        <authorList>
            <person name="Liechti N."/>
            <person name="Schurch N."/>
            <person name="Bruggmann R."/>
            <person name="Wittwer M."/>
        </authorList>
    </citation>
    <scope>NUCLEOTIDE SEQUENCE [LARGE SCALE GENOMIC DNA]</scope>
    <source>
        <strain evidence="1 2">ATCC 30569</strain>
    </source>
</reference>
<name>A0AA88KKV0_NAELO</name>